<dbReference type="InterPro" id="IPR035967">
    <property type="entry name" value="SWAP/Surp_sf"/>
</dbReference>
<feature type="compositionally biased region" description="Basic and acidic residues" evidence="2">
    <location>
        <begin position="1"/>
        <end position="14"/>
    </location>
</feature>
<feature type="region of interest" description="Disordered" evidence="2">
    <location>
        <begin position="733"/>
        <end position="802"/>
    </location>
</feature>
<feature type="domain" description="CID" evidence="3">
    <location>
        <begin position="516"/>
        <end position="735"/>
    </location>
</feature>
<dbReference type="PANTHER" id="PTHR23140">
    <property type="entry name" value="RNA PROCESSING PROTEIN LD23810P"/>
    <property type="match status" value="1"/>
</dbReference>
<dbReference type="AlphaFoldDB" id="A0A2T2ZRZ6"/>
<dbReference type="Proteomes" id="UP000241462">
    <property type="component" value="Unassembled WGS sequence"/>
</dbReference>
<dbReference type="OrthoDB" id="377209at2759"/>
<evidence type="ECO:0000256" key="2">
    <source>
        <dbReference type="SAM" id="MobiDB-lite"/>
    </source>
</evidence>
<feature type="region of interest" description="Disordered" evidence="2">
    <location>
        <begin position="327"/>
        <end position="358"/>
    </location>
</feature>
<dbReference type="Gene3D" id="1.25.40.90">
    <property type="match status" value="1"/>
</dbReference>
<feature type="compositionally biased region" description="Basic and acidic residues" evidence="2">
    <location>
        <begin position="741"/>
        <end position="768"/>
    </location>
</feature>
<gene>
    <name evidence="4" type="ORF">BD289DRAFT_342708</name>
</gene>
<feature type="compositionally biased region" description="Acidic residues" evidence="2">
    <location>
        <begin position="793"/>
        <end position="802"/>
    </location>
</feature>
<dbReference type="Gene3D" id="1.10.10.790">
    <property type="entry name" value="Surp module"/>
    <property type="match status" value="1"/>
</dbReference>
<name>A0A2T2ZRZ6_9PEZI</name>
<dbReference type="InterPro" id="IPR008942">
    <property type="entry name" value="ENTH_VHS"/>
</dbReference>
<dbReference type="GO" id="GO:0006396">
    <property type="term" value="P:RNA processing"/>
    <property type="evidence" value="ECO:0007669"/>
    <property type="project" value="InterPro"/>
</dbReference>
<feature type="compositionally biased region" description="Low complexity" evidence="2">
    <location>
        <begin position="610"/>
        <end position="631"/>
    </location>
</feature>
<dbReference type="GO" id="GO:0003723">
    <property type="term" value="F:RNA binding"/>
    <property type="evidence" value="ECO:0007669"/>
    <property type="project" value="UniProtKB-KW"/>
</dbReference>
<dbReference type="Pfam" id="PF01805">
    <property type="entry name" value="Surp"/>
    <property type="match status" value="1"/>
</dbReference>
<feature type="region of interest" description="Disordered" evidence="2">
    <location>
        <begin position="233"/>
        <end position="254"/>
    </location>
</feature>
<dbReference type="InterPro" id="IPR051485">
    <property type="entry name" value="SR-CTD_assoc_factor"/>
</dbReference>
<dbReference type="InterPro" id="IPR000061">
    <property type="entry name" value="Surp"/>
</dbReference>
<dbReference type="PROSITE" id="PS51391">
    <property type="entry name" value="CID"/>
    <property type="match status" value="1"/>
</dbReference>
<feature type="region of interest" description="Disordered" evidence="2">
    <location>
        <begin position="603"/>
        <end position="637"/>
    </location>
</feature>
<proteinExistence type="predicted"/>
<dbReference type="EMBL" id="KZ678886">
    <property type="protein sequence ID" value="PSR74298.1"/>
    <property type="molecule type" value="Genomic_DNA"/>
</dbReference>
<feature type="non-terminal residue" evidence="4">
    <location>
        <position position="1"/>
    </location>
</feature>
<dbReference type="InterPro" id="IPR006569">
    <property type="entry name" value="CID_dom"/>
</dbReference>
<feature type="compositionally biased region" description="Gly residues" evidence="2">
    <location>
        <begin position="174"/>
        <end position="184"/>
    </location>
</feature>
<evidence type="ECO:0000313" key="4">
    <source>
        <dbReference type="EMBL" id="PSR74298.1"/>
    </source>
</evidence>
<dbReference type="SUPFAM" id="SSF109905">
    <property type="entry name" value="Surp module (SWAP domain)"/>
    <property type="match status" value="1"/>
</dbReference>
<dbReference type="STRING" id="2025994.A0A2T2ZRZ6"/>
<organism evidence="4 5">
    <name type="scientific">Coniella lustricola</name>
    <dbReference type="NCBI Taxonomy" id="2025994"/>
    <lineage>
        <taxon>Eukaryota</taxon>
        <taxon>Fungi</taxon>
        <taxon>Dikarya</taxon>
        <taxon>Ascomycota</taxon>
        <taxon>Pezizomycotina</taxon>
        <taxon>Sordariomycetes</taxon>
        <taxon>Sordariomycetidae</taxon>
        <taxon>Diaporthales</taxon>
        <taxon>Schizoparmaceae</taxon>
        <taxon>Coniella</taxon>
    </lineage>
</organism>
<feature type="compositionally biased region" description="Basic residues" evidence="2">
    <location>
        <begin position="869"/>
        <end position="879"/>
    </location>
</feature>
<feature type="region of interest" description="Disordered" evidence="2">
    <location>
        <begin position="842"/>
        <end position="893"/>
    </location>
</feature>
<feature type="compositionally biased region" description="Low complexity" evidence="2">
    <location>
        <begin position="770"/>
        <end position="779"/>
    </location>
</feature>
<keyword evidence="1" id="KW-0694">RNA-binding</keyword>
<feature type="compositionally biased region" description="Gly residues" evidence="2">
    <location>
        <begin position="87"/>
        <end position="101"/>
    </location>
</feature>
<feature type="compositionally biased region" description="Gly residues" evidence="2">
    <location>
        <begin position="780"/>
        <end position="791"/>
    </location>
</feature>
<dbReference type="PANTHER" id="PTHR23140:SF0">
    <property type="entry name" value="U2 SNRNP-ASSOCIATED SURP MOTIF-CONTAINING PROTEIN"/>
    <property type="match status" value="1"/>
</dbReference>
<protein>
    <recommendedName>
        <fullName evidence="3">CID domain-containing protein</fullName>
    </recommendedName>
</protein>
<keyword evidence="5" id="KW-1185">Reference proteome</keyword>
<evidence type="ECO:0000256" key="1">
    <source>
        <dbReference type="ARBA" id="ARBA00022884"/>
    </source>
</evidence>
<sequence length="893" mass="94253">NKKIAEFPDVEAKLQKPTKQSAFERQKAEAEAKRLREAAETAAVYEDFVKSFDADSSSSGGGRGGRDPNRQAGFAGGRTAGGLPSSRGGGAIGGINVGGGGGRRHFGGAAGLGGMKSSGPGTLGPAQPGYGKKRGFESFAAGGNTYYNNNSNSSSSRRDHSADMDDEQQARTGYGSGVGGGGGTASSRAEEQAIAKPTLRLANLPPATSPAVIKALLGPTNLAVEGVKILAPATGTQQQQQPPQPQPQGPTTERKSIAAIVTLSAETAASDLDAAVSALQHRYLGFGYYLSLHRHLSSAAIAMASEAAIIAGSAAGPSSHPFGAKPVAHGPGSGHGPVAADRGGGRFAPPSSYSHTAGASVNSRNLLHVPVQPPRDIKQLRMIHKVIESVLQHGPEFEALLMSRPDVQREERWAWIWDARSQGGVWYRWRLWEIVTGARKSGGGGKYLPIFEGSHAWRAPEKELAFEYTTGVDEFVSDSEYDSEFDDDDENDGEAKITMDGGNHHTKKEAEEEVFLNPMEKAKLVHLLARLPTTLSKIRKGDIARITAFAILHSNRGADEVVDLVVSNLEKPLAYTAANPAYRRENEGGEEAAVAAVVVDGAEREGAHPTTATTTATTTTATTTATTTTTTNTSSAPDTSGSKLVALYVISDILSSSSTSGIRHAWRYRQLLEAALKARRVFEGLGALPERLSWGRLRAEKWKRSIGLVLNLWDGWCVFPNDSQELFVRSFENPPPLAVGDGREDGENSNGKREREEKERAERTRWKTVEAASASAAASAGGGGGDAGAAGGADEDGSWDEYTDDEELDNELLAHHHIDGESLLEIDIVGLALGDVDGDVVMAAAPKPPRPGSTEPGHGSSGGFSIPKTARKAGQRKRMTAADMFADSDSGED</sequence>
<evidence type="ECO:0000259" key="3">
    <source>
        <dbReference type="PROSITE" id="PS51391"/>
    </source>
</evidence>
<dbReference type="InParanoid" id="A0A2T2ZRZ6"/>
<reference evidence="4 5" key="1">
    <citation type="journal article" date="2018" name="Mycol. Prog.">
        <title>Coniella lustricola, a new species from submerged detritus.</title>
        <authorList>
            <person name="Raudabaugh D.B."/>
            <person name="Iturriaga T."/>
            <person name="Carver A."/>
            <person name="Mondo S."/>
            <person name="Pangilinan J."/>
            <person name="Lipzen A."/>
            <person name="He G."/>
            <person name="Amirebrahimi M."/>
            <person name="Grigoriev I.V."/>
            <person name="Miller A.N."/>
        </authorList>
    </citation>
    <scope>NUCLEOTIDE SEQUENCE [LARGE SCALE GENOMIC DNA]</scope>
    <source>
        <strain evidence="4 5">B22-T-1</strain>
    </source>
</reference>
<feature type="region of interest" description="Disordered" evidence="2">
    <location>
        <begin position="1"/>
        <end position="24"/>
    </location>
</feature>
<dbReference type="SMART" id="SM00582">
    <property type="entry name" value="RPR"/>
    <property type="match status" value="1"/>
</dbReference>
<feature type="region of interest" description="Disordered" evidence="2">
    <location>
        <begin position="52"/>
        <end position="191"/>
    </location>
</feature>
<dbReference type="GO" id="GO:0005634">
    <property type="term" value="C:nucleus"/>
    <property type="evidence" value="ECO:0007669"/>
    <property type="project" value="TreeGrafter"/>
</dbReference>
<feature type="non-terminal residue" evidence="4">
    <location>
        <position position="893"/>
    </location>
</feature>
<evidence type="ECO:0000313" key="5">
    <source>
        <dbReference type="Proteomes" id="UP000241462"/>
    </source>
</evidence>
<accession>A0A2T2ZRZ6</accession>